<evidence type="ECO:0000256" key="1">
    <source>
        <dbReference type="SAM" id="MobiDB-lite"/>
    </source>
</evidence>
<gene>
    <name evidence="2" type="ORF">E2C01_095154</name>
</gene>
<reference evidence="2 3" key="1">
    <citation type="submission" date="2019-05" db="EMBL/GenBank/DDBJ databases">
        <title>Another draft genome of Portunus trituberculatus and its Hox gene families provides insights of decapod evolution.</title>
        <authorList>
            <person name="Jeong J.-H."/>
            <person name="Song I."/>
            <person name="Kim S."/>
            <person name="Choi T."/>
            <person name="Kim D."/>
            <person name="Ryu S."/>
            <person name="Kim W."/>
        </authorList>
    </citation>
    <scope>NUCLEOTIDE SEQUENCE [LARGE SCALE GENOMIC DNA]</scope>
    <source>
        <tissue evidence="2">Muscle</tissue>
    </source>
</reference>
<comment type="caution">
    <text evidence="2">The sequence shown here is derived from an EMBL/GenBank/DDBJ whole genome shotgun (WGS) entry which is preliminary data.</text>
</comment>
<organism evidence="2 3">
    <name type="scientific">Portunus trituberculatus</name>
    <name type="common">Swimming crab</name>
    <name type="synonym">Neptunus trituberculatus</name>
    <dbReference type="NCBI Taxonomy" id="210409"/>
    <lineage>
        <taxon>Eukaryota</taxon>
        <taxon>Metazoa</taxon>
        <taxon>Ecdysozoa</taxon>
        <taxon>Arthropoda</taxon>
        <taxon>Crustacea</taxon>
        <taxon>Multicrustacea</taxon>
        <taxon>Malacostraca</taxon>
        <taxon>Eumalacostraca</taxon>
        <taxon>Eucarida</taxon>
        <taxon>Decapoda</taxon>
        <taxon>Pleocyemata</taxon>
        <taxon>Brachyura</taxon>
        <taxon>Eubrachyura</taxon>
        <taxon>Portunoidea</taxon>
        <taxon>Portunidae</taxon>
        <taxon>Portuninae</taxon>
        <taxon>Portunus</taxon>
    </lineage>
</organism>
<evidence type="ECO:0000313" key="2">
    <source>
        <dbReference type="EMBL" id="MPC99723.1"/>
    </source>
</evidence>
<name>A0A5B7JZ89_PORTR</name>
<dbReference type="Proteomes" id="UP000324222">
    <property type="component" value="Unassembled WGS sequence"/>
</dbReference>
<sequence length="81" mass="8962">MVAQKATLPHPSTPAEAGRKKEMVPRYIGENNMEFEKVELTPFIISVTWPPEVGHSACSALSEHMAYSTLSAYSSHFDPLN</sequence>
<feature type="region of interest" description="Disordered" evidence="1">
    <location>
        <begin position="1"/>
        <end position="23"/>
    </location>
</feature>
<dbReference type="AlphaFoldDB" id="A0A5B7JZ89"/>
<keyword evidence="3" id="KW-1185">Reference proteome</keyword>
<accession>A0A5B7JZ89</accession>
<dbReference type="EMBL" id="VSRR010119560">
    <property type="protein sequence ID" value="MPC99723.1"/>
    <property type="molecule type" value="Genomic_DNA"/>
</dbReference>
<evidence type="ECO:0000313" key="3">
    <source>
        <dbReference type="Proteomes" id="UP000324222"/>
    </source>
</evidence>
<proteinExistence type="predicted"/>
<protein>
    <submittedName>
        <fullName evidence="2">Uncharacterized protein</fullName>
    </submittedName>
</protein>